<reference evidence="2" key="1">
    <citation type="journal article" date="2019" name="Sci. Rep.">
        <title>Draft genome of Tanacetum cinerariifolium, the natural source of mosquito coil.</title>
        <authorList>
            <person name="Yamashiro T."/>
            <person name="Shiraishi A."/>
            <person name="Satake H."/>
            <person name="Nakayama K."/>
        </authorList>
    </citation>
    <scope>NUCLEOTIDE SEQUENCE</scope>
</reference>
<evidence type="ECO:0000259" key="1">
    <source>
        <dbReference type="PROSITE" id="PS50994"/>
    </source>
</evidence>
<comment type="caution">
    <text evidence="2">The sequence shown here is derived from an EMBL/GenBank/DDBJ whole genome shotgun (WGS) entry which is preliminary data.</text>
</comment>
<dbReference type="AlphaFoldDB" id="A0A6L2N1R5"/>
<dbReference type="InterPro" id="IPR001584">
    <property type="entry name" value="Integrase_cat-core"/>
</dbReference>
<dbReference type="InterPro" id="IPR036397">
    <property type="entry name" value="RNaseH_sf"/>
</dbReference>
<dbReference type="Pfam" id="PF13976">
    <property type="entry name" value="gag_pre-integrs"/>
    <property type="match status" value="1"/>
</dbReference>
<dbReference type="InterPro" id="IPR012337">
    <property type="entry name" value="RNaseH-like_sf"/>
</dbReference>
<dbReference type="PROSITE" id="PS50994">
    <property type="entry name" value="INTEGRASE"/>
    <property type="match status" value="1"/>
</dbReference>
<evidence type="ECO:0000313" key="2">
    <source>
        <dbReference type="EMBL" id="GEU78605.1"/>
    </source>
</evidence>
<gene>
    <name evidence="2" type="ORF">Tci_050583</name>
</gene>
<name>A0A6L2N1R5_TANCI</name>
<dbReference type="PANTHER" id="PTHR42648">
    <property type="entry name" value="TRANSPOSASE, PUTATIVE-RELATED"/>
    <property type="match status" value="1"/>
</dbReference>
<proteinExistence type="predicted"/>
<dbReference type="Gene3D" id="3.30.420.10">
    <property type="entry name" value="Ribonuclease H-like superfamily/Ribonuclease H"/>
    <property type="match status" value="1"/>
</dbReference>
<dbReference type="InterPro" id="IPR039537">
    <property type="entry name" value="Retrotran_Ty1/copia-like"/>
</dbReference>
<feature type="domain" description="Integrase catalytic" evidence="1">
    <location>
        <begin position="98"/>
        <end position="273"/>
    </location>
</feature>
<dbReference type="PANTHER" id="PTHR42648:SF27">
    <property type="entry name" value="RNA-DIRECTED DNA POLYMERASE"/>
    <property type="match status" value="1"/>
</dbReference>
<organism evidence="2">
    <name type="scientific">Tanacetum cinerariifolium</name>
    <name type="common">Dalmatian daisy</name>
    <name type="synonym">Chrysanthemum cinerariifolium</name>
    <dbReference type="NCBI Taxonomy" id="118510"/>
    <lineage>
        <taxon>Eukaryota</taxon>
        <taxon>Viridiplantae</taxon>
        <taxon>Streptophyta</taxon>
        <taxon>Embryophyta</taxon>
        <taxon>Tracheophyta</taxon>
        <taxon>Spermatophyta</taxon>
        <taxon>Magnoliopsida</taxon>
        <taxon>eudicotyledons</taxon>
        <taxon>Gunneridae</taxon>
        <taxon>Pentapetalae</taxon>
        <taxon>asterids</taxon>
        <taxon>campanulids</taxon>
        <taxon>Asterales</taxon>
        <taxon>Asteraceae</taxon>
        <taxon>Asteroideae</taxon>
        <taxon>Anthemideae</taxon>
        <taxon>Anthemidinae</taxon>
        <taxon>Tanacetum</taxon>
    </lineage>
</organism>
<dbReference type="InterPro" id="IPR025724">
    <property type="entry name" value="GAG-pre-integrase_dom"/>
</dbReference>
<dbReference type="SUPFAM" id="SSF53098">
    <property type="entry name" value="Ribonuclease H-like"/>
    <property type="match status" value="1"/>
</dbReference>
<sequence>MAATAQNTNNTTMRSEGKLAHLEQPLIPIPLHVAPQADYDQFVQNYNMHSMGKIVVELHAMLKLYEKGISKKAETTAVLAIREGNGMRAADEAIRSFDLILPSGLIIVLDKCHFAPSITRDDSSYLWHCCLGLINKKRMDKLQHDGVLQPIHNESLEKCKSCIFGKMTQNQLDKKIKAIRSDHGGEYLSYEFVNQMKSCGIVSQLTPPYTAQHNGVFEMMNQTLLDMVRSMMNLTTLLKSFWGYALGSAVRILNMVLTKKVKRTPYKIWHVKAPKLFYVRV</sequence>
<dbReference type="GO" id="GO:0015074">
    <property type="term" value="P:DNA integration"/>
    <property type="evidence" value="ECO:0007669"/>
    <property type="project" value="InterPro"/>
</dbReference>
<dbReference type="GO" id="GO:0003676">
    <property type="term" value="F:nucleic acid binding"/>
    <property type="evidence" value="ECO:0007669"/>
    <property type="project" value="InterPro"/>
</dbReference>
<accession>A0A6L2N1R5</accession>
<dbReference type="EMBL" id="BKCJ010007707">
    <property type="protein sequence ID" value="GEU78605.1"/>
    <property type="molecule type" value="Genomic_DNA"/>
</dbReference>
<protein>
    <submittedName>
        <fullName evidence="2">Retrotransposon protein, putative, Ty1-copia subclass</fullName>
    </submittedName>
</protein>